<dbReference type="OrthoDB" id="3467882at2759"/>
<dbReference type="EMBL" id="ML977571">
    <property type="protein sequence ID" value="KAF2003787.1"/>
    <property type="molecule type" value="Genomic_DNA"/>
</dbReference>
<keyword evidence="1" id="KW-0732">Signal</keyword>
<keyword evidence="3" id="KW-1185">Reference proteome</keyword>
<accession>A0A6A5WQI3</accession>
<dbReference type="Proteomes" id="UP000799779">
    <property type="component" value="Unassembled WGS sequence"/>
</dbReference>
<gene>
    <name evidence="2" type="ORF">P154DRAFT_532143</name>
</gene>
<reference evidence="2" key="1">
    <citation type="journal article" date="2020" name="Stud. Mycol.">
        <title>101 Dothideomycetes genomes: a test case for predicting lifestyles and emergence of pathogens.</title>
        <authorList>
            <person name="Haridas S."/>
            <person name="Albert R."/>
            <person name="Binder M."/>
            <person name="Bloem J."/>
            <person name="Labutti K."/>
            <person name="Salamov A."/>
            <person name="Andreopoulos B."/>
            <person name="Baker S."/>
            <person name="Barry K."/>
            <person name="Bills G."/>
            <person name="Bluhm B."/>
            <person name="Cannon C."/>
            <person name="Castanera R."/>
            <person name="Culley D."/>
            <person name="Daum C."/>
            <person name="Ezra D."/>
            <person name="Gonzalez J."/>
            <person name="Henrissat B."/>
            <person name="Kuo A."/>
            <person name="Liang C."/>
            <person name="Lipzen A."/>
            <person name="Lutzoni F."/>
            <person name="Magnuson J."/>
            <person name="Mondo S."/>
            <person name="Nolan M."/>
            <person name="Ohm R."/>
            <person name="Pangilinan J."/>
            <person name="Park H.-J."/>
            <person name="Ramirez L."/>
            <person name="Alfaro M."/>
            <person name="Sun H."/>
            <person name="Tritt A."/>
            <person name="Yoshinaga Y."/>
            <person name="Zwiers L.-H."/>
            <person name="Turgeon B."/>
            <person name="Goodwin S."/>
            <person name="Spatafora J."/>
            <person name="Crous P."/>
            <person name="Grigoriev I."/>
        </authorList>
    </citation>
    <scope>NUCLEOTIDE SEQUENCE</scope>
    <source>
        <strain evidence="2">CBS 123094</strain>
    </source>
</reference>
<dbReference type="AlphaFoldDB" id="A0A6A5WQI3"/>
<name>A0A6A5WQI3_9PLEO</name>
<feature type="chain" id="PRO_5025542807" evidence="1">
    <location>
        <begin position="19"/>
        <end position="315"/>
    </location>
</feature>
<proteinExistence type="predicted"/>
<evidence type="ECO:0000313" key="2">
    <source>
        <dbReference type="EMBL" id="KAF2003787.1"/>
    </source>
</evidence>
<sequence>MKCNLVLALSSLIVSACAAGYQGCLERVWLFQAYELEGLIPAHLRTLGYGCPSNSWNLGTNRCTGQYQRQLDVQYENPTHNFAVPYVPCDSDANRRCTYEQLMNHMKTGRDPPNWTPADKVMNNGRIDARGTAIKCVDRYRNRPRGVVRNFPAWQVMNAESKKVPGENVHDFNEYTEMLGDKINDISDRIRSDSNRHLFDDMDATRNQIDIARAGDHGPFLVQAAQSRMTGTTIRTKDLGPDPVGNTNWQTVDWPRTIRDARAAGNVNINRDVKSFLSNFYRGTNLVDGPARKHYQMFRAYRIVGDKAFSCRGRT</sequence>
<evidence type="ECO:0000256" key="1">
    <source>
        <dbReference type="SAM" id="SignalP"/>
    </source>
</evidence>
<dbReference type="PROSITE" id="PS51257">
    <property type="entry name" value="PROKAR_LIPOPROTEIN"/>
    <property type="match status" value="1"/>
</dbReference>
<feature type="signal peptide" evidence="1">
    <location>
        <begin position="1"/>
        <end position="18"/>
    </location>
</feature>
<evidence type="ECO:0000313" key="3">
    <source>
        <dbReference type="Proteomes" id="UP000799779"/>
    </source>
</evidence>
<protein>
    <submittedName>
        <fullName evidence="2">Uncharacterized protein</fullName>
    </submittedName>
</protein>
<organism evidence="2 3">
    <name type="scientific">Amniculicola lignicola CBS 123094</name>
    <dbReference type="NCBI Taxonomy" id="1392246"/>
    <lineage>
        <taxon>Eukaryota</taxon>
        <taxon>Fungi</taxon>
        <taxon>Dikarya</taxon>
        <taxon>Ascomycota</taxon>
        <taxon>Pezizomycotina</taxon>
        <taxon>Dothideomycetes</taxon>
        <taxon>Pleosporomycetidae</taxon>
        <taxon>Pleosporales</taxon>
        <taxon>Amniculicolaceae</taxon>
        <taxon>Amniculicola</taxon>
    </lineage>
</organism>